<dbReference type="Proteomes" id="UP000076722">
    <property type="component" value="Unassembled WGS sequence"/>
</dbReference>
<dbReference type="AlphaFoldDB" id="A0A164MNZ7"/>
<evidence type="ECO:0000256" key="2">
    <source>
        <dbReference type="SAM" id="SignalP"/>
    </source>
</evidence>
<accession>A0A164MNZ7</accession>
<evidence type="ECO:0000313" key="4">
    <source>
        <dbReference type="Proteomes" id="UP000076722"/>
    </source>
</evidence>
<evidence type="ECO:0000313" key="3">
    <source>
        <dbReference type="EMBL" id="KZS86890.1"/>
    </source>
</evidence>
<keyword evidence="1" id="KW-1133">Transmembrane helix</keyword>
<gene>
    <name evidence="3" type="ORF">SISNIDRAFT_471432</name>
</gene>
<name>A0A164MNZ7_9AGAM</name>
<organism evidence="3 4">
    <name type="scientific">Sistotremastrum niveocremeum HHB9708</name>
    <dbReference type="NCBI Taxonomy" id="1314777"/>
    <lineage>
        <taxon>Eukaryota</taxon>
        <taxon>Fungi</taxon>
        <taxon>Dikarya</taxon>
        <taxon>Basidiomycota</taxon>
        <taxon>Agaricomycotina</taxon>
        <taxon>Agaricomycetes</taxon>
        <taxon>Sistotremastrales</taxon>
        <taxon>Sistotremastraceae</taxon>
        <taxon>Sertulicium</taxon>
        <taxon>Sertulicium niveocremeum</taxon>
    </lineage>
</organism>
<keyword evidence="1" id="KW-0812">Transmembrane</keyword>
<feature type="transmembrane region" description="Helical" evidence="1">
    <location>
        <begin position="145"/>
        <end position="165"/>
    </location>
</feature>
<reference evidence="3 4" key="1">
    <citation type="journal article" date="2016" name="Mol. Biol. Evol.">
        <title>Comparative Genomics of Early-Diverging Mushroom-Forming Fungi Provides Insights into the Origins of Lignocellulose Decay Capabilities.</title>
        <authorList>
            <person name="Nagy L.G."/>
            <person name="Riley R."/>
            <person name="Tritt A."/>
            <person name="Adam C."/>
            <person name="Daum C."/>
            <person name="Floudas D."/>
            <person name="Sun H."/>
            <person name="Yadav J.S."/>
            <person name="Pangilinan J."/>
            <person name="Larsson K.H."/>
            <person name="Matsuura K."/>
            <person name="Barry K."/>
            <person name="Labutti K."/>
            <person name="Kuo R."/>
            <person name="Ohm R.A."/>
            <person name="Bhattacharya S.S."/>
            <person name="Shirouzu T."/>
            <person name="Yoshinaga Y."/>
            <person name="Martin F.M."/>
            <person name="Grigoriev I.V."/>
            <person name="Hibbett D.S."/>
        </authorList>
    </citation>
    <scope>NUCLEOTIDE SEQUENCE [LARGE SCALE GENOMIC DNA]</scope>
    <source>
        <strain evidence="3 4">HHB9708</strain>
    </source>
</reference>
<feature type="signal peptide" evidence="2">
    <location>
        <begin position="1"/>
        <end position="24"/>
    </location>
</feature>
<evidence type="ECO:0000256" key="1">
    <source>
        <dbReference type="SAM" id="Phobius"/>
    </source>
</evidence>
<feature type="chain" id="PRO_5007851858" description="Transmembrane protein" evidence="2">
    <location>
        <begin position="25"/>
        <end position="183"/>
    </location>
</feature>
<keyword evidence="4" id="KW-1185">Reference proteome</keyword>
<dbReference type="EMBL" id="KV419464">
    <property type="protein sequence ID" value="KZS86890.1"/>
    <property type="molecule type" value="Genomic_DNA"/>
</dbReference>
<evidence type="ECO:0008006" key="5">
    <source>
        <dbReference type="Google" id="ProtNLM"/>
    </source>
</evidence>
<proteinExistence type="predicted"/>
<keyword evidence="2" id="KW-0732">Signal</keyword>
<feature type="transmembrane region" description="Helical" evidence="1">
    <location>
        <begin position="95"/>
        <end position="112"/>
    </location>
</feature>
<keyword evidence="1" id="KW-0472">Membrane</keyword>
<sequence length="183" mass="20001">MFKFHARFIFAFFATTALILSAYALVPSVKRNDDLVIIPDICANLNIDLTVLLTSIAQCAKSGADSTSLWVELVAQLQVCAEAIVEIKPNTWDKTTFITLVVNLFINIFAVIKLFDISALLIILLSAEIKLDAVLSLILKNCDIIFANVVVIISAQLTAIVTLLVELKLLLTIKILGLISISL</sequence>
<protein>
    <recommendedName>
        <fullName evidence="5">Transmembrane protein</fullName>
    </recommendedName>
</protein>